<dbReference type="PANTHER" id="PTHR39426:SF1">
    <property type="entry name" value="HOMOLOGY TO DEATH-ON-CURING PROTEIN OF PHAGE P1"/>
    <property type="match status" value="1"/>
</dbReference>
<dbReference type="SUPFAM" id="SSF140931">
    <property type="entry name" value="Fic-like"/>
    <property type="match status" value="1"/>
</dbReference>
<sequence length="133" mass="14790">MNQNEIIFLSLEDILIIHSNQIELYGGSAEIRDLGLLQSAISQPLASFDGVNFHDSIFDKAAAYLFHICKNHPFIDGNKRVALATSLVFLDLNGFEVLDPNEILYDLVIAVAEGNIKIEEVSEKLKLLAQFSL</sequence>
<dbReference type="Pfam" id="PF02661">
    <property type="entry name" value="Fic"/>
    <property type="match status" value="1"/>
</dbReference>
<dbReference type="PROSITE" id="PS51459">
    <property type="entry name" value="FIDO"/>
    <property type="match status" value="1"/>
</dbReference>
<dbReference type="InterPro" id="IPR036597">
    <property type="entry name" value="Fido-like_dom_sf"/>
</dbReference>
<gene>
    <name evidence="2" type="primary">doc_2</name>
    <name evidence="2" type="ORF">LPTSP3_g31600</name>
</gene>
<dbReference type="PANTHER" id="PTHR39426">
    <property type="entry name" value="HOMOLOGY TO DEATH-ON-CURING PROTEIN OF PHAGE P1"/>
    <property type="match status" value="1"/>
</dbReference>
<organism evidence="2 3">
    <name type="scientific">Leptospira kobayashii</name>
    <dbReference type="NCBI Taxonomy" id="1917830"/>
    <lineage>
        <taxon>Bacteria</taxon>
        <taxon>Pseudomonadati</taxon>
        <taxon>Spirochaetota</taxon>
        <taxon>Spirochaetia</taxon>
        <taxon>Leptospirales</taxon>
        <taxon>Leptospiraceae</taxon>
        <taxon>Leptospira</taxon>
    </lineage>
</organism>
<evidence type="ECO:0000313" key="2">
    <source>
        <dbReference type="EMBL" id="BDA80230.1"/>
    </source>
</evidence>
<feature type="domain" description="Fido" evidence="1">
    <location>
        <begin position="9"/>
        <end position="127"/>
    </location>
</feature>
<dbReference type="InterPro" id="IPR003812">
    <property type="entry name" value="Fido"/>
</dbReference>
<dbReference type="PIRSF" id="PIRSF018297">
    <property type="entry name" value="Doc"/>
    <property type="match status" value="1"/>
</dbReference>
<dbReference type="Gene3D" id="1.20.120.1870">
    <property type="entry name" value="Fic/DOC protein, Fido domain"/>
    <property type="match status" value="1"/>
</dbReference>
<evidence type="ECO:0000259" key="1">
    <source>
        <dbReference type="PROSITE" id="PS51459"/>
    </source>
</evidence>
<evidence type="ECO:0000313" key="3">
    <source>
        <dbReference type="Proteomes" id="UP000245263"/>
    </source>
</evidence>
<protein>
    <submittedName>
        <fullName evidence="2">Death-on-curing protein</fullName>
    </submittedName>
</protein>
<dbReference type="InterPro" id="IPR053737">
    <property type="entry name" value="Type_II_TA_Toxin"/>
</dbReference>
<dbReference type="Proteomes" id="UP000245263">
    <property type="component" value="Chromosome 1"/>
</dbReference>
<dbReference type="EMBL" id="AP025028">
    <property type="protein sequence ID" value="BDA80230.1"/>
    <property type="molecule type" value="Genomic_DNA"/>
</dbReference>
<accession>A0ABM7UME1</accession>
<dbReference type="InterPro" id="IPR006440">
    <property type="entry name" value="Doc"/>
</dbReference>
<name>A0ABM7UME1_9LEPT</name>
<dbReference type="NCBIfam" id="TIGR01550">
    <property type="entry name" value="DOC_P1"/>
    <property type="match status" value="1"/>
</dbReference>
<keyword evidence="3" id="KW-1185">Reference proteome</keyword>
<reference evidence="2 3" key="1">
    <citation type="submission" date="2021-08" db="EMBL/GenBank/DDBJ databases">
        <title>Complete genome sequence of Leptospira kobayashii strain E30.</title>
        <authorList>
            <person name="Nakao R."/>
            <person name="Nakamura S."/>
            <person name="Masuzawa T."/>
            <person name="Koizumi N."/>
        </authorList>
    </citation>
    <scope>NUCLEOTIDE SEQUENCE [LARGE SCALE GENOMIC DNA]</scope>
    <source>
        <strain evidence="2 3">E30</strain>
    </source>
</reference>
<dbReference type="RefSeq" id="WP_109022540.1">
    <property type="nucleotide sequence ID" value="NZ_AP025028.1"/>
</dbReference>
<proteinExistence type="predicted"/>